<dbReference type="InterPro" id="IPR003751">
    <property type="entry name" value="CsrA"/>
</dbReference>
<dbReference type="AlphaFoldDB" id="A0A3B0Z197"/>
<reference evidence="1" key="1">
    <citation type="submission" date="2018-06" db="EMBL/GenBank/DDBJ databases">
        <authorList>
            <person name="Zhirakovskaya E."/>
        </authorList>
    </citation>
    <scope>NUCLEOTIDE SEQUENCE</scope>
</reference>
<protein>
    <recommendedName>
        <fullName evidence="2">Carbon storage regulator</fullName>
    </recommendedName>
</protein>
<dbReference type="Gene3D" id="2.60.40.4380">
    <property type="entry name" value="Translational regulator CsrA"/>
    <property type="match status" value="1"/>
</dbReference>
<dbReference type="Pfam" id="PF02599">
    <property type="entry name" value="CsrA"/>
    <property type="match status" value="1"/>
</dbReference>
<dbReference type="EMBL" id="UOFL01000212">
    <property type="protein sequence ID" value="VAW81222.1"/>
    <property type="molecule type" value="Genomic_DNA"/>
</dbReference>
<organism evidence="1">
    <name type="scientific">hydrothermal vent metagenome</name>
    <dbReference type="NCBI Taxonomy" id="652676"/>
    <lineage>
        <taxon>unclassified sequences</taxon>
        <taxon>metagenomes</taxon>
        <taxon>ecological metagenomes</taxon>
    </lineage>
</organism>
<dbReference type="GO" id="GO:0006402">
    <property type="term" value="P:mRNA catabolic process"/>
    <property type="evidence" value="ECO:0007669"/>
    <property type="project" value="InterPro"/>
</dbReference>
<dbReference type="SUPFAM" id="SSF117130">
    <property type="entry name" value="CsrA-like"/>
    <property type="match status" value="1"/>
</dbReference>
<proteinExistence type="predicted"/>
<sequence length="69" mass="7703">MLVLERKSGQSVLIYPNDNIDPSMTVEELFSNGPIRVSVKCRDHGAIKLAIHAPNDIKILRDELNKTTS</sequence>
<evidence type="ECO:0000313" key="1">
    <source>
        <dbReference type="EMBL" id="VAW81222.1"/>
    </source>
</evidence>
<accession>A0A3B0Z197</accession>
<name>A0A3B0Z197_9ZZZZ</name>
<evidence type="ECO:0008006" key="2">
    <source>
        <dbReference type="Google" id="ProtNLM"/>
    </source>
</evidence>
<dbReference type="InterPro" id="IPR036107">
    <property type="entry name" value="CsrA_sf"/>
</dbReference>
<dbReference type="GO" id="GO:0006109">
    <property type="term" value="P:regulation of carbohydrate metabolic process"/>
    <property type="evidence" value="ECO:0007669"/>
    <property type="project" value="InterPro"/>
</dbReference>
<gene>
    <name evidence="1" type="ORF">MNBD_GAMMA12-3490</name>
</gene>
<dbReference type="GO" id="GO:0003723">
    <property type="term" value="F:RNA binding"/>
    <property type="evidence" value="ECO:0007669"/>
    <property type="project" value="InterPro"/>
</dbReference>